<dbReference type="PANTHER" id="PTHR30136:SF39">
    <property type="entry name" value="TRANSCRIPTIONAL REGULATORY PROTEIN"/>
    <property type="match status" value="1"/>
</dbReference>
<reference evidence="6" key="1">
    <citation type="submission" date="2023-07" db="EMBL/GenBank/DDBJ databases">
        <title>Sequencing the genomes of 1000 actinobacteria strains.</title>
        <authorList>
            <person name="Klenk H.-P."/>
        </authorList>
    </citation>
    <scope>NUCLEOTIDE SEQUENCE</scope>
    <source>
        <strain evidence="6">DSM 107476</strain>
    </source>
</reference>
<dbReference type="PROSITE" id="PS51077">
    <property type="entry name" value="HTH_ICLR"/>
    <property type="match status" value="1"/>
</dbReference>
<evidence type="ECO:0000259" key="4">
    <source>
        <dbReference type="PROSITE" id="PS51077"/>
    </source>
</evidence>
<feature type="domain" description="HTH iclR-type" evidence="4">
    <location>
        <begin position="10"/>
        <end position="69"/>
    </location>
</feature>
<keyword evidence="7" id="KW-1185">Reference proteome</keyword>
<dbReference type="InterPro" id="IPR050707">
    <property type="entry name" value="HTH_MetabolicPath_Reg"/>
</dbReference>
<protein>
    <submittedName>
        <fullName evidence="6">DNA-binding IclR family transcriptional regulator</fullName>
    </submittedName>
</protein>
<name>A0ABU1ZW99_9CORY</name>
<dbReference type="InterPro" id="IPR036388">
    <property type="entry name" value="WH-like_DNA-bd_sf"/>
</dbReference>
<feature type="domain" description="IclR-ED" evidence="5">
    <location>
        <begin position="70"/>
        <end position="236"/>
    </location>
</feature>
<dbReference type="Gene3D" id="1.10.10.10">
    <property type="entry name" value="Winged helix-like DNA-binding domain superfamily/Winged helix DNA-binding domain"/>
    <property type="match status" value="1"/>
</dbReference>
<comment type="caution">
    <text evidence="6">The sequence shown here is derived from an EMBL/GenBank/DDBJ whole genome shotgun (WGS) entry which is preliminary data.</text>
</comment>
<organism evidence="6 7">
    <name type="scientific">Corynebacterium guangdongense</name>
    <dbReference type="NCBI Taxonomy" id="1783348"/>
    <lineage>
        <taxon>Bacteria</taxon>
        <taxon>Bacillati</taxon>
        <taxon>Actinomycetota</taxon>
        <taxon>Actinomycetes</taxon>
        <taxon>Mycobacteriales</taxon>
        <taxon>Corynebacteriaceae</taxon>
        <taxon>Corynebacterium</taxon>
    </lineage>
</organism>
<dbReference type="SUPFAM" id="SSF46785">
    <property type="entry name" value="Winged helix' DNA-binding domain"/>
    <property type="match status" value="1"/>
</dbReference>
<dbReference type="RefSeq" id="WP_290198171.1">
    <property type="nucleotide sequence ID" value="NZ_CP047654.1"/>
</dbReference>
<gene>
    <name evidence="6" type="ORF">J2S39_000885</name>
</gene>
<evidence type="ECO:0000256" key="2">
    <source>
        <dbReference type="ARBA" id="ARBA00023125"/>
    </source>
</evidence>
<proteinExistence type="predicted"/>
<evidence type="ECO:0000256" key="3">
    <source>
        <dbReference type="ARBA" id="ARBA00023163"/>
    </source>
</evidence>
<dbReference type="PANTHER" id="PTHR30136">
    <property type="entry name" value="HELIX-TURN-HELIX TRANSCRIPTIONAL REGULATOR, ICLR FAMILY"/>
    <property type="match status" value="1"/>
</dbReference>
<dbReference type="Pfam" id="PF01614">
    <property type="entry name" value="IclR_C"/>
    <property type="match status" value="1"/>
</dbReference>
<dbReference type="EMBL" id="JAVDXZ010000001">
    <property type="protein sequence ID" value="MDR7329209.1"/>
    <property type="molecule type" value="Genomic_DNA"/>
</dbReference>
<evidence type="ECO:0000313" key="7">
    <source>
        <dbReference type="Proteomes" id="UP001180840"/>
    </source>
</evidence>
<keyword evidence="3" id="KW-0804">Transcription</keyword>
<accession>A0ABU1ZW99</accession>
<keyword evidence="2 6" id="KW-0238">DNA-binding</keyword>
<dbReference type="InterPro" id="IPR005471">
    <property type="entry name" value="Tscrpt_reg_IclR_N"/>
</dbReference>
<dbReference type="InterPro" id="IPR036390">
    <property type="entry name" value="WH_DNA-bd_sf"/>
</dbReference>
<evidence type="ECO:0000256" key="1">
    <source>
        <dbReference type="ARBA" id="ARBA00023015"/>
    </source>
</evidence>
<evidence type="ECO:0000313" key="6">
    <source>
        <dbReference type="EMBL" id="MDR7329209.1"/>
    </source>
</evidence>
<dbReference type="Pfam" id="PF09339">
    <property type="entry name" value="HTH_IclR"/>
    <property type="match status" value="1"/>
</dbReference>
<dbReference type="GO" id="GO:0003677">
    <property type="term" value="F:DNA binding"/>
    <property type="evidence" value="ECO:0007669"/>
    <property type="project" value="UniProtKB-KW"/>
</dbReference>
<dbReference type="InterPro" id="IPR014757">
    <property type="entry name" value="Tscrpt_reg_IclR_C"/>
</dbReference>
<dbReference type="SMART" id="SM00346">
    <property type="entry name" value="HTH_ICLR"/>
    <property type="match status" value="1"/>
</dbReference>
<sequence length="236" mass="24784">MGQYSAVSGIQVIDRAVMIVDAVAVAPLTLNELCESTGLPRATTHRLATALEAHRILSRTGDGRWTTGSWLASFASPERSRLLDAAQSVMIELVATTGESVQLYQLTGTTRTCVAAEEPATGLHNTVPVGSQLPLSQGSAAKVFVAFSPEDARRRLLDDAHWSAEELTRVRAAGLAESVAEREVGLASLSAPVLDHEGELVAVLSVSGPAERLKPAPANVWGAELGAAARALSEQL</sequence>
<dbReference type="Proteomes" id="UP001180840">
    <property type="component" value="Unassembled WGS sequence"/>
</dbReference>
<dbReference type="Gene3D" id="3.30.450.40">
    <property type="match status" value="1"/>
</dbReference>
<keyword evidence="1" id="KW-0805">Transcription regulation</keyword>
<dbReference type="PROSITE" id="PS51078">
    <property type="entry name" value="ICLR_ED"/>
    <property type="match status" value="1"/>
</dbReference>
<dbReference type="SUPFAM" id="SSF55781">
    <property type="entry name" value="GAF domain-like"/>
    <property type="match status" value="1"/>
</dbReference>
<dbReference type="InterPro" id="IPR029016">
    <property type="entry name" value="GAF-like_dom_sf"/>
</dbReference>
<evidence type="ECO:0000259" key="5">
    <source>
        <dbReference type="PROSITE" id="PS51078"/>
    </source>
</evidence>